<protein>
    <submittedName>
        <fullName evidence="2">Uncharacterized protein</fullName>
    </submittedName>
</protein>
<accession>A0A252F6A1</accession>
<dbReference type="SUPFAM" id="SSF48452">
    <property type="entry name" value="TPR-like"/>
    <property type="match status" value="1"/>
</dbReference>
<organism evidence="2 3">
    <name type="scientific">Butyricicoccus porcorum</name>
    <dbReference type="NCBI Taxonomy" id="1945634"/>
    <lineage>
        <taxon>Bacteria</taxon>
        <taxon>Bacillati</taxon>
        <taxon>Bacillota</taxon>
        <taxon>Clostridia</taxon>
        <taxon>Eubacteriales</taxon>
        <taxon>Butyricicoccaceae</taxon>
        <taxon>Butyricicoccus</taxon>
    </lineage>
</organism>
<evidence type="ECO:0000313" key="2">
    <source>
        <dbReference type="EMBL" id="OUM21242.1"/>
    </source>
</evidence>
<sequence length="128" mass="14752">MTIMNTKLATRQIRLNEWAAESPSAYLPDLAMSCNNLGVLYRQTNRLKEAEAEYLRAKEIYEQLAAENPSAYMFDLASTYYNLGLLYMTLKDIEQAVEYFRKAKEGFIQTARGNPAYEKYVQLAQSQL</sequence>
<dbReference type="InterPro" id="IPR019734">
    <property type="entry name" value="TPR_rpt"/>
</dbReference>
<evidence type="ECO:0000313" key="3">
    <source>
        <dbReference type="Proteomes" id="UP000194903"/>
    </source>
</evidence>
<gene>
    <name evidence="2" type="ORF">CBW42_04230</name>
</gene>
<dbReference type="OrthoDB" id="3030at2"/>
<keyword evidence="3" id="KW-1185">Reference proteome</keyword>
<dbReference type="Pfam" id="PF13181">
    <property type="entry name" value="TPR_8"/>
    <property type="match status" value="1"/>
</dbReference>
<reference evidence="2 3" key="1">
    <citation type="submission" date="2017-05" db="EMBL/GenBank/DDBJ databases">
        <title>Butyricicoccus porcorum sp. nov. a butyrate-producing bacterium from the swine intestinal tract.</title>
        <authorList>
            <person name="Trachsel J."/>
            <person name="Humphrey S."/>
            <person name="Allen H.K."/>
        </authorList>
    </citation>
    <scope>NUCLEOTIDE SEQUENCE [LARGE SCALE GENOMIC DNA]</scope>
    <source>
        <strain evidence="2">BB10</strain>
    </source>
</reference>
<dbReference type="Pfam" id="PF13374">
    <property type="entry name" value="TPR_10"/>
    <property type="match status" value="1"/>
</dbReference>
<dbReference type="SMART" id="SM00028">
    <property type="entry name" value="TPR"/>
    <property type="match status" value="2"/>
</dbReference>
<dbReference type="InterPro" id="IPR011990">
    <property type="entry name" value="TPR-like_helical_dom_sf"/>
</dbReference>
<dbReference type="AlphaFoldDB" id="A0A252F6A1"/>
<dbReference type="PROSITE" id="PS50293">
    <property type="entry name" value="TPR_REGION"/>
    <property type="match status" value="1"/>
</dbReference>
<dbReference type="PROSITE" id="PS50005">
    <property type="entry name" value="TPR"/>
    <property type="match status" value="1"/>
</dbReference>
<proteinExistence type="predicted"/>
<name>A0A252F6A1_9FIRM</name>
<feature type="repeat" description="TPR" evidence="1">
    <location>
        <begin position="77"/>
        <end position="110"/>
    </location>
</feature>
<evidence type="ECO:0000256" key="1">
    <source>
        <dbReference type="PROSITE-ProRule" id="PRU00339"/>
    </source>
</evidence>
<comment type="caution">
    <text evidence="2">The sequence shown here is derived from an EMBL/GenBank/DDBJ whole genome shotgun (WGS) entry which is preliminary data.</text>
</comment>
<keyword evidence="1" id="KW-0802">TPR repeat</keyword>
<dbReference type="Proteomes" id="UP000194903">
    <property type="component" value="Unassembled WGS sequence"/>
</dbReference>
<dbReference type="Gene3D" id="1.25.40.10">
    <property type="entry name" value="Tetratricopeptide repeat domain"/>
    <property type="match status" value="1"/>
</dbReference>
<dbReference type="EMBL" id="NHOC01000003">
    <property type="protein sequence ID" value="OUM21242.1"/>
    <property type="molecule type" value="Genomic_DNA"/>
</dbReference>